<keyword evidence="3" id="KW-1185">Reference proteome</keyword>
<organism evidence="2 3">
    <name type="scientific">Cylicocyclus nassatus</name>
    <name type="common">Nematode worm</name>
    <dbReference type="NCBI Taxonomy" id="53992"/>
    <lineage>
        <taxon>Eukaryota</taxon>
        <taxon>Metazoa</taxon>
        <taxon>Ecdysozoa</taxon>
        <taxon>Nematoda</taxon>
        <taxon>Chromadorea</taxon>
        <taxon>Rhabditida</taxon>
        <taxon>Rhabditina</taxon>
        <taxon>Rhabditomorpha</taxon>
        <taxon>Strongyloidea</taxon>
        <taxon>Strongylidae</taxon>
        <taxon>Cylicocyclus</taxon>
    </lineage>
</organism>
<dbReference type="AlphaFoldDB" id="A0AA36GYS6"/>
<protein>
    <submittedName>
        <fullName evidence="2">Uncharacterized protein</fullName>
    </submittedName>
</protein>
<feature type="signal peptide" evidence="1">
    <location>
        <begin position="1"/>
        <end position="17"/>
    </location>
</feature>
<proteinExistence type="predicted"/>
<comment type="caution">
    <text evidence="2">The sequence shown here is derived from an EMBL/GenBank/DDBJ whole genome shotgun (WGS) entry which is preliminary data.</text>
</comment>
<dbReference type="Proteomes" id="UP001176961">
    <property type="component" value="Unassembled WGS sequence"/>
</dbReference>
<gene>
    <name evidence="2" type="ORF">CYNAS_LOCUS12848</name>
</gene>
<keyword evidence="1" id="KW-0732">Signal</keyword>
<accession>A0AA36GYS6</accession>
<feature type="chain" id="PRO_5041238222" evidence="1">
    <location>
        <begin position="18"/>
        <end position="105"/>
    </location>
</feature>
<sequence>MWTRVLILCLLAVAAQGFVYKRQPINQPAQEYRARYQQSQNVGYPIRERQAVLDEFHDKINGLKEGCFPRPKGCLCVIGKTAEGRDITERRMRDADCRSQYWTRF</sequence>
<evidence type="ECO:0000313" key="3">
    <source>
        <dbReference type="Proteomes" id="UP001176961"/>
    </source>
</evidence>
<reference evidence="2" key="1">
    <citation type="submission" date="2023-07" db="EMBL/GenBank/DDBJ databases">
        <authorList>
            <consortium name="CYATHOMIX"/>
        </authorList>
    </citation>
    <scope>NUCLEOTIDE SEQUENCE</scope>
    <source>
        <strain evidence="2">N/A</strain>
    </source>
</reference>
<evidence type="ECO:0000313" key="2">
    <source>
        <dbReference type="EMBL" id="CAJ0600865.1"/>
    </source>
</evidence>
<name>A0AA36GYS6_CYLNA</name>
<evidence type="ECO:0000256" key="1">
    <source>
        <dbReference type="SAM" id="SignalP"/>
    </source>
</evidence>
<dbReference type="EMBL" id="CATQJL010000305">
    <property type="protein sequence ID" value="CAJ0600865.1"/>
    <property type="molecule type" value="Genomic_DNA"/>
</dbReference>